<reference evidence="1" key="3">
    <citation type="submission" date="2015-02" db="EMBL/GenBank/DDBJ databases">
        <title>Evolutionary Origins and Diversification of the Mycorrhizal Mutualists.</title>
        <authorList>
            <consortium name="DOE Joint Genome Institute"/>
            <consortium name="Mycorrhizal Genomics Consortium"/>
            <person name="Kohler A."/>
            <person name="Kuo A."/>
            <person name="Nagy L.G."/>
            <person name="Floudas D."/>
            <person name="Copeland A."/>
            <person name="Barry K.W."/>
            <person name="Cichocki N."/>
            <person name="Veneault-Fourrey C."/>
            <person name="LaButti K."/>
            <person name="Lindquist E.A."/>
            <person name="Lipzen A."/>
            <person name="Lundell T."/>
            <person name="Morin E."/>
            <person name="Murat C."/>
            <person name="Riley R."/>
            <person name="Ohm R."/>
            <person name="Sun H."/>
            <person name="Tunlid A."/>
            <person name="Henrissat B."/>
            <person name="Grigoriev I.V."/>
            <person name="Hibbett D.S."/>
            <person name="Martin F."/>
        </authorList>
    </citation>
    <scope>NUCLEOTIDE SEQUENCE</scope>
    <source>
        <strain evidence="1 3">MUT 4182</strain>
    </source>
</reference>
<dbReference type="AlphaFoldDB" id="A0A0C3Q363"/>
<dbReference type="Proteomes" id="UP000054248">
    <property type="component" value="Unassembled WGS sequence"/>
</dbReference>
<name>A0A0C3Q363_9AGAM</name>
<evidence type="ECO:0000313" key="1">
    <source>
        <dbReference type="EMBL" id="KIO16984.1"/>
    </source>
</evidence>
<keyword evidence="3" id="KW-1185">Reference proteome</keyword>
<accession>A0A0C3Q363</accession>
<reference evidence="3" key="2">
    <citation type="submission" date="2015-01" db="EMBL/GenBank/DDBJ databases">
        <title>Evolutionary Origins and Diversification of the Mycorrhizal Mutualists.</title>
        <authorList>
            <consortium name="DOE Joint Genome Institute"/>
            <consortium name="Mycorrhizal Genomics Consortium"/>
            <person name="Kohler A."/>
            <person name="Kuo A."/>
            <person name="Nagy L.G."/>
            <person name="Floudas D."/>
            <person name="Copeland A."/>
            <person name="Barry K.W."/>
            <person name="Cichocki N."/>
            <person name="Veneault-Fourrey C."/>
            <person name="LaButti K."/>
            <person name="Lindquist E.A."/>
            <person name="Lipzen A."/>
            <person name="Lundell T."/>
            <person name="Morin E."/>
            <person name="Murat C."/>
            <person name="Riley R."/>
            <person name="Ohm R."/>
            <person name="Sun H."/>
            <person name="Tunlid A."/>
            <person name="Henrissat B."/>
            <person name="Grigoriev I.V."/>
            <person name="Hibbett D.S."/>
            <person name="Martin F."/>
        </authorList>
    </citation>
    <scope>NUCLEOTIDE SEQUENCE [LARGE SCALE GENOMIC DNA]</scope>
    <source>
        <strain evidence="2 3">MUT 4182</strain>
    </source>
</reference>
<protein>
    <submittedName>
        <fullName evidence="1">Uncharacterized protein</fullName>
    </submittedName>
</protein>
<proteinExistence type="predicted"/>
<dbReference type="EMBL" id="KN823449">
    <property type="protein sequence ID" value="KIO16984.1"/>
    <property type="molecule type" value="Genomic_DNA"/>
</dbReference>
<evidence type="ECO:0000313" key="3">
    <source>
        <dbReference type="Proteomes" id="UP000054248"/>
    </source>
</evidence>
<gene>
    <name evidence="2" type="ORF">M407DRAFT_245816</name>
    <name evidence="1" type="ORF">M407DRAFT_246868</name>
</gene>
<sequence length="51" mass="5482">MLVTALSAFAGVFMRDPCQAVAAQGNTACRRHRDSPTLEFVLIADVCLDSI</sequence>
<dbReference type="EMBL" id="KN823175">
    <property type="protein sequence ID" value="KIO20423.1"/>
    <property type="molecule type" value="Genomic_DNA"/>
</dbReference>
<organism evidence="1 3">
    <name type="scientific">Tulasnella calospora MUT 4182</name>
    <dbReference type="NCBI Taxonomy" id="1051891"/>
    <lineage>
        <taxon>Eukaryota</taxon>
        <taxon>Fungi</taxon>
        <taxon>Dikarya</taxon>
        <taxon>Basidiomycota</taxon>
        <taxon>Agaricomycotina</taxon>
        <taxon>Agaricomycetes</taxon>
        <taxon>Cantharellales</taxon>
        <taxon>Tulasnellaceae</taxon>
        <taxon>Tulasnella</taxon>
    </lineage>
</organism>
<evidence type="ECO:0000313" key="2">
    <source>
        <dbReference type="EMBL" id="KIO20423.1"/>
    </source>
</evidence>
<dbReference type="HOGENOM" id="CLU_3108166_0_0_1"/>
<reference evidence="1 3" key="1">
    <citation type="submission" date="2014-04" db="EMBL/GenBank/DDBJ databases">
        <authorList>
            <consortium name="DOE Joint Genome Institute"/>
            <person name="Kuo A."/>
            <person name="Girlanda M."/>
            <person name="Perotto S."/>
            <person name="Kohler A."/>
            <person name="Nagy L.G."/>
            <person name="Floudas D."/>
            <person name="Copeland A."/>
            <person name="Barry K.W."/>
            <person name="Cichocki N."/>
            <person name="Veneault-Fourrey C."/>
            <person name="LaButti K."/>
            <person name="Lindquist E.A."/>
            <person name="Lipzen A."/>
            <person name="Lundell T."/>
            <person name="Morin E."/>
            <person name="Murat C."/>
            <person name="Sun H."/>
            <person name="Tunlid A."/>
            <person name="Henrissat B."/>
            <person name="Grigoriev I.V."/>
            <person name="Hibbett D.S."/>
            <person name="Martin F."/>
            <person name="Nordberg H.P."/>
            <person name="Cantor M.N."/>
            <person name="Hua S.X."/>
        </authorList>
    </citation>
    <scope>NUCLEOTIDE SEQUENCE [LARGE SCALE GENOMIC DNA]</scope>
    <source>
        <strain evidence="1 3">MUT 4182</strain>
    </source>
</reference>